<evidence type="ECO:0000256" key="1">
    <source>
        <dbReference type="SAM" id="MobiDB-lite"/>
    </source>
</evidence>
<proteinExistence type="predicted"/>
<keyword evidence="3" id="KW-1185">Reference proteome</keyword>
<dbReference type="Proteomes" id="UP000886998">
    <property type="component" value="Unassembled WGS sequence"/>
</dbReference>
<evidence type="ECO:0000313" key="2">
    <source>
        <dbReference type="EMBL" id="GFY45544.1"/>
    </source>
</evidence>
<reference evidence="2" key="1">
    <citation type="submission" date="2020-08" db="EMBL/GenBank/DDBJ databases">
        <title>Multicomponent nature underlies the extraordinary mechanical properties of spider dragline silk.</title>
        <authorList>
            <person name="Kono N."/>
            <person name="Nakamura H."/>
            <person name="Mori M."/>
            <person name="Yoshida Y."/>
            <person name="Ohtoshi R."/>
            <person name="Malay A.D."/>
            <person name="Moran D.A.P."/>
            <person name="Tomita M."/>
            <person name="Numata K."/>
            <person name="Arakawa K."/>
        </authorList>
    </citation>
    <scope>NUCLEOTIDE SEQUENCE</scope>
</reference>
<protein>
    <submittedName>
        <fullName evidence="2">Uncharacterized protein</fullName>
    </submittedName>
</protein>
<feature type="region of interest" description="Disordered" evidence="1">
    <location>
        <begin position="102"/>
        <end position="125"/>
    </location>
</feature>
<comment type="caution">
    <text evidence="2">The sequence shown here is derived from an EMBL/GenBank/DDBJ whole genome shotgun (WGS) entry which is preliminary data.</text>
</comment>
<sequence length="125" mass="14432">MVIFAQKGSLAQIKRRFIISRYARSQLFLVAQKTPMVGRDPSNCLNTMSETVFHRPVPLKNDVENNSSAFVVTITNFQNLKRLHLLFVFEYDLHSEKSNDIGMRSTTRKISEPDKDLKNKEENIS</sequence>
<name>A0A8X7BXI4_9ARAC</name>
<organism evidence="2 3">
    <name type="scientific">Trichonephila inaurata madagascariensis</name>
    <dbReference type="NCBI Taxonomy" id="2747483"/>
    <lineage>
        <taxon>Eukaryota</taxon>
        <taxon>Metazoa</taxon>
        <taxon>Ecdysozoa</taxon>
        <taxon>Arthropoda</taxon>
        <taxon>Chelicerata</taxon>
        <taxon>Arachnida</taxon>
        <taxon>Araneae</taxon>
        <taxon>Araneomorphae</taxon>
        <taxon>Entelegynae</taxon>
        <taxon>Araneoidea</taxon>
        <taxon>Nephilidae</taxon>
        <taxon>Trichonephila</taxon>
        <taxon>Trichonephila inaurata</taxon>
    </lineage>
</organism>
<evidence type="ECO:0000313" key="3">
    <source>
        <dbReference type="Proteomes" id="UP000886998"/>
    </source>
</evidence>
<dbReference type="EMBL" id="BMAV01004910">
    <property type="protein sequence ID" value="GFY45544.1"/>
    <property type="molecule type" value="Genomic_DNA"/>
</dbReference>
<gene>
    <name evidence="2" type="ORF">TNIN_171991</name>
</gene>
<dbReference type="AlphaFoldDB" id="A0A8X7BXI4"/>
<accession>A0A8X7BXI4</accession>
<feature type="compositionally biased region" description="Basic and acidic residues" evidence="1">
    <location>
        <begin position="109"/>
        <end position="125"/>
    </location>
</feature>